<evidence type="ECO:0000313" key="2">
    <source>
        <dbReference type="Proteomes" id="UP000316304"/>
    </source>
</evidence>
<evidence type="ECO:0000313" key="1">
    <source>
        <dbReference type="EMBL" id="TWU26714.1"/>
    </source>
</evidence>
<protein>
    <submittedName>
        <fullName evidence="1">Uncharacterized protein</fullName>
    </submittedName>
</protein>
<keyword evidence="2" id="KW-1185">Reference proteome</keyword>
<name>A0A5C6CSZ4_9BACT</name>
<organism evidence="1 2">
    <name type="scientific">Novipirellula galeiformis</name>
    <dbReference type="NCBI Taxonomy" id="2528004"/>
    <lineage>
        <taxon>Bacteria</taxon>
        <taxon>Pseudomonadati</taxon>
        <taxon>Planctomycetota</taxon>
        <taxon>Planctomycetia</taxon>
        <taxon>Pirellulales</taxon>
        <taxon>Pirellulaceae</taxon>
        <taxon>Novipirellula</taxon>
    </lineage>
</organism>
<accession>A0A5C6CSZ4</accession>
<comment type="caution">
    <text evidence="1">The sequence shown here is derived from an EMBL/GenBank/DDBJ whole genome shotgun (WGS) entry which is preliminary data.</text>
</comment>
<dbReference type="AlphaFoldDB" id="A0A5C6CSZ4"/>
<dbReference type="EMBL" id="SJPT01000001">
    <property type="protein sequence ID" value="TWU26714.1"/>
    <property type="molecule type" value="Genomic_DNA"/>
</dbReference>
<dbReference type="Proteomes" id="UP000316304">
    <property type="component" value="Unassembled WGS sequence"/>
</dbReference>
<sequence length="60" mass="6532">MALVCFTFCETSDAQVRTSRASSPVGPRGRRGLAMTTCQFSLTGPSCEDLVEGWVFDSLR</sequence>
<gene>
    <name evidence="1" type="ORF">Pla52o_05670</name>
</gene>
<reference evidence="1 2" key="1">
    <citation type="submission" date="2019-02" db="EMBL/GenBank/DDBJ databases">
        <title>Deep-cultivation of Planctomycetes and their phenomic and genomic characterization uncovers novel biology.</title>
        <authorList>
            <person name="Wiegand S."/>
            <person name="Jogler M."/>
            <person name="Boedeker C."/>
            <person name="Pinto D."/>
            <person name="Vollmers J."/>
            <person name="Rivas-Marin E."/>
            <person name="Kohn T."/>
            <person name="Peeters S.H."/>
            <person name="Heuer A."/>
            <person name="Rast P."/>
            <person name="Oberbeckmann S."/>
            <person name="Bunk B."/>
            <person name="Jeske O."/>
            <person name="Meyerdierks A."/>
            <person name="Storesund J.E."/>
            <person name="Kallscheuer N."/>
            <person name="Luecker S."/>
            <person name="Lage O.M."/>
            <person name="Pohl T."/>
            <person name="Merkel B.J."/>
            <person name="Hornburger P."/>
            <person name="Mueller R.-W."/>
            <person name="Bruemmer F."/>
            <person name="Labrenz M."/>
            <person name="Spormann A.M."/>
            <person name="Op Den Camp H."/>
            <person name="Overmann J."/>
            <person name="Amann R."/>
            <person name="Jetten M.S.M."/>
            <person name="Mascher T."/>
            <person name="Medema M.H."/>
            <person name="Devos D.P."/>
            <person name="Kaster A.-K."/>
            <person name="Ovreas L."/>
            <person name="Rohde M."/>
            <person name="Galperin M.Y."/>
            <person name="Jogler C."/>
        </authorList>
    </citation>
    <scope>NUCLEOTIDE SEQUENCE [LARGE SCALE GENOMIC DNA]</scope>
    <source>
        <strain evidence="1 2">Pla52o</strain>
    </source>
</reference>
<proteinExistence type="predicted"/>